<organism evidence="1 2">
    <name type="scientific">Cephaloticoccus capnophilus</name>
    <dbReference type="NCBI Taxonomy" id="1548208"/>
    <lineage>
        <taxon>Bacteria</taxon>
        <taxon>Pseudomonadati</taxon>
        <taxon>Verrucomicrobiota</taxon>
        <taxon>Opitutia</taxon>
        <taxon>Opitutales</taxon>
        <taxon>Opitutaceae</taxon>
        <taxon>Cephaloticoccus</taxon>
    </lineage>
</organism>
<sequence>MYLPAEDRIPLLAAFMKTPPNNTPPAAPEPWPMKWIVLALLPCLAAYTFVTLQYRKPGHAFEPYNDLKARAQIHQLLEAGFQRIPLEIRDATDSRPLNKEPDFPDYAENPANKRTLYALITRTAEGGLPENLAAALIEPPHLIRETSTSLGPADLHEGGDFVLKARFYASAEPVAAQLYVHGNQIFLVVELAGPDAPEDDFDAEHVEYRKWLIAPKVPLKPGRYTGLLIGAEESMLWGLKVYEAEPR</sequence>
<dbReference type="Proteomes" id="UP000071392">
    <property type="component" value="Unassembled WGS sequence"/>
</dbReference>
<gene>
    <name evidence="1" type="ORF">AXK12_01905</name>
</gene>
<proteinExistence type="predicted"/>
<dbReference type="STRING" id="1548208.AXK12_01905"/>
<dbReference type="EMBL" id="LSZP01000009">
    <property type="protein sequence ID" value="KXU37381.1"/>
    <property type="molecule type" value="Genomic_DNA"/>
</dbReference>
<keyword evidence="2" id="KW-1185">Reference proteome</keyword>
<name>A0A139SSE3_9BACT</name>
<reference evidence="1 2" key="1">
    <citation type="submission" date="2016-02" db="EMBL/GenBank/DDBJ databases">
        <authorList>
            <person name="Wen L."/>
            <person name="He K."/>
            <person name="Yang H."/>
        </authorList>
    </citation>
    <scope>NUCLEOTIDE SEQUENCE [LARGE SCALE GENOMIC DNA]</scope>
    <source>
        <strain evidence="1 2">CV41</strain>
    </source>
</reference>
<evidence type="ECO:0000313" key="1">
    <source>
        <dbReference type="EMBL" id="KXU37381.1"/>
    </source>
</evidence>
<accession>A0A139SSE3</accession>
<comment type="caution">
    <text evidence="1">The sequence shown here is derived from an EMBL/GenBank/DDBJ whole genome shotgun (WGS) entry which is preliminary data.</text>
</comment>
<evidence type="ECO:0000313" key="2">
    <source>
        <dbReference type="Proteomes" id="UP000071392"/>
    </source>
</evidence>
<protein>
    <submittedName>
        <fullName evidence="1">Uncharacterized protein</fullName>
    </submittedName>
</protein>
<dbReference type="AlphaFoldDB" id="A0A139SSE3"/>